<evidence type="ECO:0000313" key="18">
    <source>
        <dbReference type="Proteomes" id="UP000008143"/>
    </source>
</evidence>
<dbReference type="EMBL" id="BC075347">
    <property type="protein sequence ID" value="AAH75347.1"/>
    <property type="molecule type" value="mRNA"/>
</dbReference>
<keyword evidence="10" id="KW-0443">Lipid metabolism</keyword>
<dbReference type="STRING" id="8364.ENSXETP00000036274"/>
<dbReference type="AlphaFoldDB" id="Q6DJ37"/>
<protein>
    <recommendedName>
        <fullName evidence="13">Hexosyltransferase</fullName>
        <ecNumber evidence="13">2.4.1.-</ecNumber>
    </recommendedName>
</protein>
<evidence type="ECO:0000256" key="2">
    <source>
        <dbReference type="ARBA" id="ARBA00004922"/>
    </source>
</evidence>
<evidence type="ECO:0000256" key="5">
    <source>
        <dbReference type="ARBA" id="ARBA00022679"/>
    </source>
</evidence>
<evidence type="ECO:0000313" key="16">
    <source>
        <dbReference type="Ensembl" id="ENSXETP00000009847"/>
    </source>
</evidence>
<accession>F7E9Q9</accession>
<evidence type="ECO:0000256" key="11">
    <source>
        <dbReference type="ARBA" id="ARBA00023136"/>
    </source>
</evidence>
<keyword evidence="12" id="KW-0325">Glycoprotein</keyword>
<evidence type="ECO:0000256" key="3">
    <source>
        <dbReference type="ARBA" id="ARBA00008661"/>
    </source>
</evidence>
<dbReference type="InterPro" id="IPR002659">
    <property type="entry name" value="Glyco_trans_31"/>
</dbReference>
<dbReference type="Ensembl" id="ENSXETT00000110798">
    <property type="protein sequence ID" value="ENSXETP00000102819"/>
    <property type="gene ID" value="ENSXETG00000004536"/>
</dbReference>
<dbReference type="GO" id="GO:0006629">
    <property type="term" value="P:lipid metabolic process"/>
    <property type="evidence" value="ECO:0007669"/>
    <property type="project" value="UniProtKB-KW"/>
</dbReference>
<evidence type="ECO:0000256" key="10">
    <source>
        <dbReference type="ARBA" id="ARBA00023098"/>
    </source>
</evidence>
<dbReference type="OrthoDB" id="5512589at2759"/>
<dbReference type="Ensembl" id="ENSXETT00000009847">
    <property type="protein sequence ID" value="ENSXETP00000009847"/>
    <property type="gene ID" value="ENSXETG00000004536"/>
</dbReference>
<dbReference type="PaxDb" id="8364-ENSXETP00000009847"/>
<keyword evidence="6 13" id="KW-0812">Transmembrane</keyword>
<dbReference type="PANTHER" id="PTHR11214">
    <property type="entry name" value="BETA-1,3-N-ACETYLGLUCOSAMINYLTRANSFERASE"/>
    <property type="match status" value="1"/>
</dbReference>
<dbReference type="PaxDb" id="8364-ENSXETP00000016483"/>
<comment type="subcellular location">
    <subcellularLocation>
        <location evidence="1 13">Golgi apparatus membrane</location>
        <topology evidence="1 13">Single-pass type II membrane protein</topology>
    </subcellularLocation>
</comment>
<dbReference type="Gene3D" id="3.90.550.50">
    <property type="match status" value="1"/>
</dbReference>
<evidence type="ECO:0000256" key="8">
    <source>
        <dbReference type="ARBA" id="ARBA00022989"/>
    </source>
</evidence>
<reference evidence="19" key="1">
    <citation type="journal article" date="2002" name="Dev. Dyn.">
        <title>Genetic and genomic tools for Xenopus research: The NIH Xenopus initiative.</title>
        <authorList>
            <person name="Klein S.L."/>
            <person name="Strausberg R.L."/>
            <person name="Wagner L."/>
            <person name="Pontius J."/>
            <person name="Clifton S.W."/>
            <person name="Richardson P."/>
        </authorList>
    </citation>
    <scope>NUCLEOTIDE SEQUENCE</scope>
</reference>
<dbReference type="EC" id="2.4.1.-" evidence="13"/>
<evidence type="ECO:0000313" key="19">
    <source>
        <dbReference type="RefSeq" id="NP_001006126.1"/>
    </source>
</evidence>
<organism evidence="15">
    <name type="scientific">Xenopus tropicalis</name>
    <name type="common">Western clawed frog</name>
    <name type="synonym">Silurana tropicalis</name>
    <dbReference type="NCBI Taxonomy" id="8364"/>
    <lineage>
        <taxon>Eukaryota</taxon>
        <taxon>Metazoa</taxon>
        <taxon>Chordata</taxon>
        <taxon>Craniata</taxon>
        <taxon>Vertebrata</taxon>
        <taxon>Euteleostomi</taxon>
        <taxon>Amphibia</taxon>
        <taxon>Batrachia</taxon>
        <taxon>Anura</taxon>
        <taxon>Pipoidea</taxon>
        <taxon>Pipidae</taxon>
        <taxon>Xenopodinae</taxon>
        <taxon>Xenopus</taxon>
        <taxon>Silurana</taxon>
    </lineage>
</organism>
<evidence type="ECO:0000256" key="4">
    <source>
        <dbReference type="ARBA" id="ARBA00022676"/>
    </source>
</evidence>
<feature type="domain" description="Beta-1,3-galactosyltransferase 2 N-terminal" evidence="14">
    <location>
        <begin position="76"/>
        <end position="133"/>
    </location>
</feature>
<keyword evidence="7 13" id="KW-0735">Signal-anchor</keyword>
<dbReference type="RefSeq" id="NP_001006126.1">
    <property type="nucleotide sequence ID" value="NM_001006126.1"/>
</dbReference>
<evidence type="ECO:0000256" key="13">
    <source>
        <dbReference type="RuleBase" id="RU363063"/>
    </source>
</evidence>
<dbReference type="Ensembl" id="ENSXETT00000110953">
    <property type="protein sequence ID" value="ENSXETP00000111810"/>
    <property type="gene ID" value="ENSXETG00000004536"/>
</dbReference>
<reference evidence="16" key="3">
    <citation type="journal article" date="2010" name="Science">
        <title>The genome of the Western clawed frog Xenopus tropicalis.</title>
        <authorList>
            <person name="Hellsten U."/>
            <person name="Harland R.M."/>
            <person name="Gilchrist M.J."/>
            <person name="Hendrix D."/>
            <person name="Jurka J."/>
            <person name="Kapitonov V."/>
            <person name="Ovcharenko I."/>
            <person name="Putnam N.H."/>
            <person name="Shu S."/>
            <person name="Taher L."/>
            <person name="Blitz I.L."/>
            <person name="Blumberg B."/>
            <person name="Dichmann D.S."/>
            <person name="Dubchak I."/>
            <person name="Amaya E."/>
            <person name="Detter J.C."/>
            <person name="Fletcher R."/>
            <person name="Gerhard D.S."/>
            <person name="Goodstein D."/>
            <person name="Graves T."/>
            <person name="Grigoriev I.V."/>
            <person name="Grimwood J."/>
            <person name="Kawashima T."/>
            <person name="Lindquist E."/>
            <person name="Lucas S.M."/>
            <person name="Mead P.E."/>
            <person name="Mitros T."/>
            <person name="Ogino H."/>
            <person name="Ohta Y."/>
            <person name="Poliakov A.V."/>
            <person name="Pollet N."/>
            <person name="Robert J."/>
            <person name="Salamov A."/>
            <person name="Sater A.K."/>
            <person name="Schmutz J."/>
            <person name="Terry A."/>
            <person name="Vize P.D."/>
            <person name="Warren W.C."/>
            <person name="Wells D."/>
            <person name="Wills A."/>
            <person name="Wilson R.K."/>
            <person name="Zimmerman L.B."/>
            <person name="Zorn A.M."/>
            <person name="Grainger R."/>
            <person name="Grammer T."/>
            <person name="Khokha M.K."/>
            <person name="Richardson P.M."/>
            <person name="Rokhsar D.S."/>
        </authorList>
    </citation>
    <scope>NUCLEOTIDE SEQUENCE [LARGE SCALE GENOMIC DNA]</scope>
    <source>
        <strain evidence="16">Nigerian</strain>
    </source>
</reference>
<dbReference type="InterPro" id="IPR029044">
    <property type="entry name" value="Nucleotide-diphossugar_trans"/>
</dbReference>
<evidence type="ECO:0000256" key="9">
    <source>
        <dbReference type="ARBA" id="ARBA00023034"/>
    </source>
</evidence>
<dbReference type="PANTHER" id="PTHR11214:SF395">
    <property type="entry name" value="HEXOSYLTRANSFERASE"/>
    <property type="match status" value="1"/>
</dbReference>
<reference evidence="15" key="2">
    <citation type="submission" date="2004-06" db="EMBL/GenBank/DDBJ databases">
        <authorList>
            <consortium name="NIH - Xenopus Gene Collection (XGC) project"/>
        </authorList>
    </citation>
    <scope>NUCLEOTIDE SEQUENCE [LARGE SCALE MRNA]</scope>
    <source>
        <tissue evidence="15">Whole body</tissue>
    </source>
</reference>
<evidence type="ECO:0000256" key="7">
    <source>
        <dbReference type="ARBA" id="ARBA00022968"/>
    </source>
</evidence>
<dbReference type="OMA" id="IVTSHQF"/>
<dbReference type="CAZy" id="GT31">
    <property type="family name" value="Glycosyltransferase Family 31"/>
</dbReference>
<evidence type="ECO:0000313" key="20">
    <source>
        <dbReference type="Xenbase" id="XB-GENE-29098943"/>
    </source>
</evidence>
<reference evidence="19" key="5">
    <citation type="submission" date="2025-04" db="UniProtKB">
        <authorList>
            <consortium name="RefSeq"/>
        </authorList>
    </citation>
    <scope>IDENTIFICATION</scope>
</reference>
<comment type="similarity">
    <text evidence="3 13">Belongs to the glycosyltransferase 31 family.</text>
</comment>
<keyword evidence="4 13" id="KW-0328">Glycosyltransferase</keyword>
<reference evidence="17" key="4">
    <citation type="submission" date="2021-03" db="UniProtKB">
        <authorList>
            <consortium name="Ensembl"/>
        </authorList>
    </citation>
    <scope>IDENTIFICATION</scope>
</reference>
<dbReference type="KEGG" id="xtr:448276"/>
<dbReference type="Proteomes" id="UP000008143">
    <property type="component" value="Chromosome 4"/>
</dbReference>
<dbReference type="Xenbase" id="XB-GENE-29098943">
    <property type="gene designation" value="LOC448276"/>
</dbReference>
<feature type="transmembrane region" description="Helical" evidence="13">
    <location>
        <begin position="21"/>
        <end position="39"/>
    </location>
</feature>
<dbReference type="HOGENOM" id="CLU_036849_2_1_1"/>
<dbReference type="GeneID" id="448276"/>
<dbReference type="AGR" id="Xenbase:XB-GENE-29098943"/>
<gene>
    <name evidence="19 20" type="primary">LOC448276</name>
    <name evidence="15" type="synonym">b3galt2</name>
    <name evidence="16" type="synonym">b3galt2l</name>
</gene>
<evidence type="ECO:0000313" key="15">
    <source>
        <dbReference type="EMBL" id="AAH75347.1"/>
    </source>
</evidence>
<dbReference type="GO" id="GO:0000139">
    <property type="term" value="C:Golgi membrane"/>
    <property type="evidence" value="ECO:0000318"/>
    <property type="project" value="GO_Central"/>
</dbReference>
<accession>Q6DJ37</accession>
<keyword evidence="11 13" id="KW-0472">Membrane</keyword>
<dbReference type="eggNOG" id="KOG2287">
    <property type="taxonomic scope" value="Eukaryota"/>
</dbReference>
<keyword evidence="18" id="KW-1185">Reference proteome</keyword>
<dbReference type="Bgee" id="ENSXETG00000004536">
    <property type="expression patterns" value="Expressed in heart and 7 other cell types or tissues"/>
</dbReference>
<dbReference type="GeneTree" id="ENSGT00940000155117"/>
<evidence type="ECO:0000259" key="14">
    <source>
        <dbReference type="Pfam" id="PF19341"/>
    </source>
</evidence>
<keyword evidence="5 15" id="KW-0808">Transferase</keyword>
<dbReference type="DNASU" id="448276"/>
<dbReference type="Pfam" id="PF19341">
    <property type="entry name" value="B3GALT2_N"/>
    <property type="match status" value="1"/>
</dbReference>
<comment type="pathway">
    <text evidence="2">Protein modification; protein glycosylation.</text>
</comment>
<evidence type="ECO:0000256" key="1">
    <source>
        <dbReference type="ARBA" id="ARBA00004323"/>
    </source>
</evidence>
<dbReference type="GO" id="GO:0008499">
    <property type="term" value="F:N-acetyl-beta-D-glucosaminide beta-(1,3)-galactosyltransferase activity"/>
    <property type="evidence" value="ECO:0000318"/>
    <property type="project" value="GO_Central"/>
</dbReference>
<dbReference type="ExpressionAtlas" id="Q6DJ37">
    <property type="expression patterns" value="differential"/>
</dbReference>
<dbReference type="Pfam" id="PF01762">
    <property type="entry name" value="Galactosyl_T"/>
    <property type="match status" value="1"/>
</dbReference>
<dbReference type="GO" id="GO:0006493">
    <property type="term" value="P:protein O-linked glycosylation"/>
    <property type="evidence" value="ECO:0000318"/>
    <property type="project" value="GO_Central"/>
</dbReference>
<dbReference type="FunFam" id="3.90.550.50:FF:000001">
    <property type="entry name" value="Hexosyltransferase"/>
    <property type="match status" value="1"/>
</dbReference>
<evidence type="ECO:0000313" key="17">
    <source>
        <dbReference type="Ensembl" id="ENSXETP00000102819"/>
    </source>
</evidence>
<keyword evidence="8 13" id="KW-1133">Transmembrane helix</keyword>
<keyword evidence="9 13" id="KW-0333">Golgi apparatus</keyword>
<sequence>MSSWRRRHCFPLGWNWHTRRFMFHCFVLLVLFFFMFVLFHNNRWLPRQIMDKGIIQVDNTNSFQSKESETISKMLQKLVVFSLKNNRSYHKKVLRQRVTTAEITSNRVSQNTLHYGYIINEPDKCQKSTPFLILLIAVEPQQLSAREAIRQTWGKEDLFHGILIVKLFLLGRDSKGTDRTDQAIVDESNQYHDIIQQDYLDTYNNLTIKTLMGMHWIATFCPNVSYIMKTDSDMFVNTEHLIYRLLKPDAAPQTNYFTGYFMKGYAPNRNKNSKWYMPPELYPGDLYPPFCSGTGYVFSGDLAEKIYKVSLSIPRLHLEDVYIGVCLEKLGIKPVPPPKESYFNIWRVYYSDCVYNQIVTSHQFQPSELLKYWNQLQQNRHVCSKTPK</sequence>
<evidence type="ECO:0000256" key="6">
    <source>
        <dbReference type="ARBA" id="ARBA00022692"/>
    </source>
</evidence>
<evidence type="ECO:0000256" key="12">
    <source>
        <dbReference type="ARBA" id="ARBA00023180"/>
    </source>
</evidence>
<proteinExistence type="evidence at transcript level"/>
<name>Q6DJ37_XENTR</name>
<dbReference type="SUPFAM" id="SSF53448">
    <property type="entry name" value="Nucleotide-diphospho-sugar transferases"/>
    <property type="match status" value="1"/>
</dbReference>
<dbReference type="Xenbase" id="XB-GENE-5795334">
    <property type="gene designation" value="b3galt2l"/>
</dbReference>
<dbReference type="InterPro" id="IPR045821">
    <property type="entry name" value="B3GT2_N"/>
</dbReference>